<dbReference type="HOGENOM" id="CLU_2607500_0_0_1"/>
<feature type="region of interest" description="Disordered" evidence="1">
    <location>
        <begin position="1"/>
        <end position="28"/>
    </location>
</feature>
<evidence type="ECO:0000313" key="3">
    <source>
        <dbReference type="Proteomes" id="UP000054097"/>
    </source>
</evidence>
<accession>A0A0C3A7T1</accession>
<protein>
    <submittedName>
        <fullName evidence="2">Uncharacterized protein</fullName>
    </submittedName>
</protein>
<evidence type="ECO:0000256" key="1">
    <source>
        <dbReference type="SAM" id="MobiDB-lite"/>
    </source>
</evidence>
<reference evidence="2 3" key="1">
    <citation type="submission" date="2014-04" db="EMBL/GenBank/DDBJ databases">
        <authorList>
            <consortium name="DOE Joint Genome Institute"/>
            <person name="Kuo A."/>
            <person name="Zuccaro A."/>
            <person name="Kohler A."/>
            <person name="Nagy L.G."/>
            <person name="Floudas D."/>
            <person name="Copeland A."/>
            <person name="Barry K.W."/>
            <person name="Cichocki N."/>
            <person name="Veneault-Fourrey C."/>
            <person name="LaButti K."/>
            <person name="Lindquist E.A."/>
            <person name="Lipzen A."/>
            <person name="Lundell T."/>
            <person name="Morin E."/>
            <person name="Murat C."/>
            <person name="Sun H."/>
            <person name="Tunlid A."/>
            <person name="Henrissat B."/>
            <person name="Grigoriev I.V."/>
            <person name="Hibbett D.S."/>
            <person name="Martin F."/>
            <person name="Nordberg H.P."/>
            <person name="Cantor M.N."/>
            <person name="Hua S.X."/>
        </authorList>
    </citation>
    <scope>NUCLEOTIDE SEQUENCE [LARGE SCALE GENOMIC DNA]</scope>
    <source>
        <strain evidence="2 3">MAFF 305830</strain>
    </source>
</reference>
<keyword evidence="3" id="KW-1185">Reference proteome</keyword>
<gene>
    <name evidence="2" type="ORF">M408DRAFT_124752</name>
</gene>
<organism evidence="2 3">
    <name type="scientific">Serendipita vermifera MAFF 305830</name>
    <dbReference type="NCBI Taxonomy" id="933852"/>
    <lineage>
        <taxon>Eukaryota</taxon>
        <taxon>Fungi</taxon>
        <taxon>Dikarya</taxon>
        <taxon>Basidiomycota</taxon>
        <taxon>Agaricomycotina</taxon>
        <taxon>Agaricomycetes</taxon>
        <taxon>Sebacinales</taxon>
        <taxon>Serendipitaceae</taxon>
        <taxon>Serendipita</taxon>
    </lineage>
</organism>
<proteinExistence type="predicted"/>
<evidence type="ECO:0000313" key="2">
    <source>
        <dbReference type="EMBL" id="KIM20675.1"/>
    </source>
</evidence>
<sequence>MATSKVERVAAPNEGIDHLNEQGDNTTSNLSKVSKLRKIFLLLMFTCASFLDSFGNSALVRTVEGTEDDVAVPMRETSA</sequence>
<dbReference type="Proteomes" id="UP000054097">
    <property type="component" value="Unassembled WGS sequence"/>
</dbReference>
<dbReference type="AlphaFoldDB" id="A0A0C3A7T1"/>
<reference evidence="3" key="2">
    <citation type="submission" date="2015-01" db="EMBL/GenBank/DDBJ databases">
        <title>Evolutionary Origins and Diversification of the Mycorrhizal Mutualists.</title>
        <authorList>
            <consortium name="DOE Joint Genome Institute"/>
            <consortium name="Mycorrhizal Genomics Consortium"/>
            <person name="Kohler A."/>
            <person name="Kuo A."/>
            <person name="Nagy L.G."/>
            <person name="Floudas D."/>
            <person name="Copeland A."/>
            <person name="Barry K.W."/>
            <person name="Cichocki N."/>
            <person name="Veneault-Fourrey C."/>
            <person name="LaButti K."/>
            <person name="Lindquist E.A."/>
            <person name="Lipzen A."/>
            <person name="Lundell T."/>
            <person name="Morin E."/>
            <person name="Murat C."/>
            <person name="Riley R."/>
            <person name="Ohm R."/>
            <person name="Sun H."/>
            <person name="Tunlid A."/>
            <person name="Henrissat B."/>
            <person name="Grigoriev I.V."/>
            <person name="Hibbett D.S."/>
            <person name="Martin F."/>
        </authorList>
    </citation>
    <scope>NUCLEOTIDE SEQUENCE [LARGE SCALE GENOMIC DNA]</scope>
    <source>
        <strain evidence="3">MAFF 305830</strain>
    </source>
</reference>
<dbReference type="EMBL" id="KN824414">
    <property type="protein sequence ID" value="KIM20675.1"/>
    <property type="molecule type" value="Genomic_DNA"/>
</dbReference>
<name>A0A0C3A7T1_SERVB</name>